<dbReference type="Pfam" id="PF00015">
    <property type="entry name" value="MCPsignal"/>
    <property type="match status" value="1"/>
</dbReference>
<evidence type="ECO:0000256" key="4">
    <source>
        <dbReference type="SAM" id="Phobius"/>
    </source>
</evidence>
<gene>
    <name evidence="6" type="ORF">MACH16_20540</name>
</gene>
<dbReference type="PANTHER" id="PTHR32089">
    <property type="entry name" value="METHYL-ACCEPTING CHEMOTAXIS PROTEIN MCPB"/>
    <property type="match status" value="1"/>
</dbReference>
<dbReference type="PANTHER" id="PTHR32089:SF112">
    <property type="entry name" value="LYSOZYME-LIKE PROTEIN-RELATED"/>
    <property type="match status" value="1"/>
</dbReference>
<dbReference type="RefSeq" id="WP_338267704.1">
    <property type="nucleotide sequence ID" value="NZ_AP027271.1"/>
</dbReference>
<accession>A0ABN6WN90</accession>
<dbReference type="EMBL" id="AP027271">
    <property type="protein sequence ID" value="BDX03306.1"/>
    <property type="molecule type" value="Genomic_DNA"/>
</dbReference>
<evidence type="ECO:0000313" key="6">
    <source>
        <dbReference type="EMBL" id="BDX03306.1"/>
    </source>
</evidence>
<feature type="transmembrane region" description="Helical" evidence="4">
    <location>
        <begin position="12"/>
        <end position="33"/>
    </location>
</feature>
<keyword evidence="4" id="KW-0812">Transmembrane</keyword>
<dbReference type="Gene3D" id="1.10.287.950">
    <property type="entry name" value="Methyl-accepting chemotaxis protein"/>
    <property type="match status" value="1"/>
</dbReference>
<feature type="domain" description="Methyl-accepting transducer" evidence="5">
    <location>
        <begin position="117"/>
        <end position="374"/>
    </location>
</feature>
<dbReference type="PROSITE" id="PS50111">
    <property type="entry name" value="CHEMOTAXIS_TRANSDUC_2"/>
    <property type="match status" value="1"/>
</dbReference>
<keyword evidence="4" id="KW-0472">Membrane</keyword>
<name>A0ABN6WN90_9GAMM</name>
<reference evidence="6 7" key="1">
    <citation type="submission" date="2023-01" db="EMBL/GenBank/DDBJ databases">
        <title>Complete genome sequence of Marinomonas pontica strain 200518_36.</title>
        <authorList>
            <person name="Ueki S."/>
            <person name="Gajardo G."/>
            <person name="Maruyama F."/>
        </authorList>
    </citation>
    <scope>NUCLEOTIDE SEQUENCE [LARGE SCALE GENOMIC DNA]</scope>
    <source>
        <strain evidence="6 7">200518_36</strain>
    </source>
</reference>
<evidence type="ECO:0000313" key="7">
    <source>
        <dbReference type="Proteomes" id="UP001307608"/>
    </source>
</evidence>
<comment type="subcellular location">
    <subcellularLocation>
        <location evidence="1">Membrane</location>
    </subcellularLocation>
</comment>
<proteinExistence type="predicted"/>
<keyword evidence="4" id="KW-1133">Transmembrane helix</keyword>
<sequence length="387" mass="42698">MLLTPGRILIAALPYYARLLLATLLGSITLLALFVPDFFTQPTVPIALCTCLLVYFFMSNSELTKRRINELTQQINSTEEASVVTLSYHDTEFNKLAHHINTLLRTLNRKEHLLQSCSQETRYTATELQNSSNAVAVGAQEEYLALDALLLTSKEMSMTIEEILARTNTTSEMASVTRQQSELGQSTLEELKNHITTMESTVSDNQTQMTLLIKATQNISSFVTTIEQITSQINLLALNASIESARAGEAGRGFAVVANEVRLLAEHTENAAQDIGRLVTSINAQVTTSEKTSLQLIDYATTAANSSDKVSATLTAIHKAAQSTQQEIQHSTALIAEFGLANTKMCDRLQDITSVSEQHSQASKDTKNMVKYMKWLSSRLEQKEIEA</sequence>
<dbReference type="Proteomes" id="UP001307608">
    <property type="component" value="Chromosome"/>
</dbReference>
<dbReference type="SMART" id="SM00283">
    <property type="entry name" value="MA"/>
    <property type="match status" value="1"/>
</dbReference>
<evidence type="ECO:0000256" key="1">
    <source>
        <dbReference type="ARBA" id="ARBA00004370"/>
    </source>
</evidence>
<organism evidence="6 7">
    <name type="scientific">Marinomonas pontica</name>
    <dbReference type="NCBI Taxonomy" id="264739"/>
    <lineage>
        <taxon>Bacteria</taxon>
        <taxon>Pseudomonadati</taxon>
        <taxon>Pseudomonadota</taxon>
        <taxon>Gammaproteobacteria</taxon>
        <taxon>Oceanospirillales</taxon>
        <taxon>Oceanospirillaceae</taxon>
        <taxon>Marinomonas</taxon>
    </lineage>
</organism>
<evidence type="ECO:0000256" key="3">
    <source>
        <dbReference type="PROSITE-ProRule" id="PRU00284"/>
    </source>
</evidence>
<evidence type="ECO:0000256" key="2">
    <source>
        <dbReference type="ARBA" id="ARBA00023224"/>
    </source>
</evidence>
<evidence type="ECO:0000259" key="5">
    <source>
        <dbReference type="PROSITE" id="PS50111"/>
    </source>
</evidence>
<protein>
    <recommendedName>
        <fullName evidence="5">Methyl-accepting transducer domain-containing protein</fullName>
    </recommendedName>
</protein>
<keyword evidence="7" id="KW-1185">Reference proteome</keyword>
<feature type="transmembrane region" description="Helical" evidence="4">
    <location>
        <begin position="39"/>
        <end position="58"/>
    </location>
</feature>
<keyword evidence="2 3" id="KW-0807">Transducer</keyword>
<dbReference type="InterPro" id="IPR004089">
    <property type="entry name" value="MCPsignal_dom"/>
</dbReference>
<dbReference type="SUPFAM" id="SSF58104">
    <property type="entry name" value="Methyl-accepting chemotaxis protein (MCP) signaling domain"/>
    <property type="match status" value="1"/>
</dbReference>